<dbReference type="AlphaFoldDB" id="A0AAQ3L279"/>
<organism evidence="2 3">
    <name type="scientific">Canna indica</name>
    <name type="common">Indian-shot</name>
    <dbReference type="NCBI Taxonomy" id="4628"/>
    <lineage>
        <taxon>Eukaryota</taxon>
        <taxon>Viridiplantae</taxon>
        <taxon>Streptophyta</taxon>
        <taxon>Embryophyta</taxon>
        <taxon>Tracheophyta</taxon>
        <taxon>Spermatophyta</taxon>
        <taxon>Magnoliopsida</taxon>
        <taxon>Liliopsida</taxon>
        <taxon>Zingiberales</taxon>
        <taxon>Cannaceae</taxon>
        <taxon>Canna</taxon>
    </lineage>
</organism>
<proteinExistence type="inferred from homology"/>
<evidence type="ECO:0000313" key="3">
    <source>
        <dbReference type="Proteomes" id="UP001327560"/>
    </source>
</evidence>
<protein>
    <recommendedName>
        <fullName evidence="4">SAUR family protein</fullName>
    </recommendedName>
</protein>
<comment type="similarity">
    <text evidence="1">Belongs to the ARG7 family.</text>
</comment>
<keyword evidence="3" id="KW-1185">Reference proteome</keyword>
<evidence type="ECO:0000256" key="1">
    <source>
        <dbReference type="ARBA" id="ARBA00006974"/>
    </source>
</evidence>
<dbReference type="Pfam" id="PF02519">
    <property type="entry name" value="Auxin_inducible"/>
    <property type="match status" value="1"/>
</dbReference>
<dbReference type="InterPro" id="IPR003676">
    <property type="entry name" value="SAUR_fam"/>
</dbReference>
<evidence type="ECO:0008006" key="4">
    <source>
        <dbReference type="Google" id="ProtNLM"/>
    </source>
</evidence>
<name>A0AAQ3L279_9LILI</name>
<accession>A0AAQ3L279</accession>
<dbReference type="PANTHER" id="PTHR31175:SF120">
    <property type="entry name" value="OS09G0547100 PROTEIN"/>
    <property type="match status" value="1"/>
</dbReference>
<dbReference type="Proteomes" id="UP001327560">
    <property type="component" value="Chromosome 9"/>
</dbReference>
<reference evidence="2 3" key="1">
    <citation type="submission" date="2023-10" db="EMBL/GenBank/DDBJ databases">
        <title>Chromosome-scale genome assembly provides insights into flower coloration mechanisms of Canna indica.</title>
        <authorList>
            <person name="Li C."/>
        </authorList>
    </citation>
    <scope>NUCLEOTIDE SEQUENCE [LARGE SCALE GENOMIC DNA]</scope>
    <source>
        <tissue evidence="2">Flower</tissue>
    </source>
</reference>
<dbReference type="PANTHER" id="PTHR31175">
    <property type="entry name" value="AUXIN-RESPONSIVE FAMILY PROTEIN"/>
    <property type="match status" value="1"/>
</dbReference>
<dbReference type="EMBL" id="CP136898">
    <property type="protein sequence ID" value="WOL18905.1"/>
    <property type="molecule type" value="Genomic_DNA"/>
</dbReference>
<dbReference type="GO" id="GO:0009733">
    <property type="term" value="P:response to auxin"/>
    <property type="evidence" value="ECO:0007669"/>
    <property type="project" value="InterPro"/>
</dbReference>
<evidence type="ECO:0000313" key="2">
    <source>
        <dbReference type="EMBL" id="WOL18905.1"/>
    </source>
</evidence>
<sequence length="145" mass="16596">MLTPKRLLEMARKWQKRATLGRKRITWMINKDASPDQVTAKNTLVADRGHFVVYSSEGKRFMVPLAFLNSGVFQELLRLAEEEFGFSGDGPILLPCDAVFLEYVLSLLKRRGSEDAEREMLISGFMRHCSKSAMRSVEHSQQLVF</sequence>
<gene>
    <name evidence="2" type="ORF">Cni_G27702</name>
</gene>